<keyword evidence="2" id="KW-1185">Reference proteome</keyword>
<accession>A0A4R2HQP3</accession>
<organism evidence="1 2">
    <name type="scientific">Kribbella steppae</name>
    <dbReference type="NCBI Taxonomy" id="2512223"/>
    <lineage>
        <taxon>Bacteria</taxon>
        <taxon>Bacillati</taxon>
        <taxon>Actinomycetota</taxon>
        <taxon>Actinomycetes</taxon>
        <taxon>Propionibacteriales</taxon>
        <taxon>Kribbellaceae</taxon>
        <taxon>Kribbella</taxon>
    </lineage>
</organism>
<sequence length="491" mass="53141">MTTLQGPIWSAAGLDIAAGRYPLAVERHVMRMADLLVPGVTTVTPHARYYALHALIADEAEQRGLSSAETQELLRRTEVALAAVSWTHEHSHVGLPRAHGTDALARRLRAGHVDVAEASQPGKDGYVQNSWGFWFPYFASEVTLGVLAAKGVPTPGPASDAGAVRAGLDDLLDLARRPELVVDDLRQHTHLCVCAGGDSPDGRWLAQLLCATTEADPRSRAGTRRETIRLITRIMQTHQVSDVTADLAPVIAFGDFVTSDRVTRGLAATSAWRGVILRNYNVGAWRRLWSWLVEQVNGLTPADAVADSFADSLPDVTVQAFLDQLPATRTPSGTPAPAEQQLRGSDLVLPLRELSVLAVNARRVDELAGHVRDAFLGDRRGIDLAPEWTARRFTEAAPTSLRDFARRLTADLLLRAQRVALAKARRRADGTLWLPTRLQERGGLLFKTSAEGRADVGLRLDQLTTVLAGAGVVARVEGTWQVTSAGEALLG</sequence>
<gene>
    <name evidence="1" type="ORF">EV652_103388</name>
</gene>
<evidence type="ECO:0000313" key="2">
    <source>
        <dbReference type="Proteomes" id="UP000294508"/>
    </source>
</evidence>
<dbReference type="Proteomes" id="UP000294508">
    <property type="component" value="Unassembled WGS sequence"/>
</dbReference>
<dbReference type="EMBL" id="SLWN01000003">
    <property type="protein sequence ID" value="TCO33387.1"/>
    <property type="molecule type" value="Genomic_DNA"/>
</dbReference>
<dbReference type="AlphaFoldDB" id="A0A4R2HQP3"/>
<dbReference type="OrthoDB" id="4675400at2"/>
<evidence type="ECO:0000313" key="1">
    <source>
        <dbReference type="EMBL" id="TCO33387.1"/>
    </source>
</evidence>
<proteinExistence type="predicted"/>
<name>A0A4R2HQP3_9ACTN</name>
<comment type="caution">
    <text evidence="1">The sequence shown here is derived from an EMBL/GenBank/DDBJ whole genome shotgun (WGS) entry which is preliminary data.</text>
</comment>
<reference evidence="1 2" key="1">
    <citation type="journal article" date="2015" name="Stand. Genomic Sci.">
        <title>Genomic Encyclopedia of Bacterial and Archaeal Type Strains, Phase III: the genomes of soil and plant-associated and newly described type strains.</title>
        <authorList>
            <person name="Whitman W.B."/>
            <person name="Woyke T."/>
            <person name="Klenk H.P."/>
            <person name="Zhou Y."/>
            <person name="Lilburn T.G."/>
            <person name="Beck B.J."/>
            <person name="De Vos P."/>
            <person name="Vandamme P."/>
            <person name="Eisen J.A."/>
            <person name="Garrity G."/>
            <person name="Hugenholtz P."/>
            <person name="Kyrpides N.C."/>
        </authorList>
    </citation>
    <scope>NUCLEOTIDE SEQUENCE [LARGE SCALE GENOMIC DNA]</scope>
    <source>
        <strain evidence="1 2">VKM Ac-2572</strain>
    </source>
</reference>
<protein>
    <submittedName>
        <fullName evidence="1">Uncharacterized protein</fullName>
    </submittedName>
</protein>
<dbReference type="RefSeq" id="WP_132208848.1">
    <property type="nucleotide sequence ID" value="NZ_SLWN01000003.1"/>
</dbReference>